<accession>D6RMT2</accession>
<dbReference type="EMBL" id="AACS02000005">
    <property type="protein sequence ID" value="EFI27784.1"/>
    <property type="molecule type" value="Genomic_DNA"/>
</dbReference>
<comment type="caution">
    <text evidence="1">The sequence shown here is derived from an EMBL/GenBank/DDBJ whole genome shotgun (WGS) entry which is preliminary data.</text>
</comment>
<dbReference type="InParanoid" id="D6RMT2"/>
<evidence type="ECO:0000313" key="1">
    <source>
        <dbReference type="EMBL" id="EFI27784.1"/>
    </source>
</evidence>
<dbReference type="RefSeq" id="XP_002911278.1">
    <property type="nucleotide sequence ID" value="XM_002911232.1"/>
</dbReference>
<reference evidence="1 2" key="1">
    <citation type="journal article" date="2010" name="Proc. Natl. Acad. Sci. U.S.A.">
        <title>Insights into evolution of multicellular fungi from the assembled chromosomes of the mushroom Coprinopsis cinerea (Coprinus cinereus).</title>
        <authorList>
            <person name="Stajich J.E."/>
            <person name="Wilke S.K."/>
            <person name="Ahren D."/>
            <person name="Au C.H."/>
            <person name="Birren B.W."/>
            <person name="Borodovsky M."/>
            <person name="Burns C."/>
            <person name="Canback B."/>
            <person name="Casselton L.A."/>
            <person name="Cheng C.K."/>
            <person name="Deng J."/>
            <person name="Dietrich F.S."/>
            <person name="Fargo D.C."/>
            <person name="Farman M.L."/>
            <person name="Gathman A.C."/>
            <person name="Goldberg J."/>
            <person name="Guigo R."/>
            <person name="Hoegger P.J."/>
            <person name="Hooker J.B."/>
            <person name="Huggins A."/>
            <person name="James T.Y."/>
            <person name="Kamada T."/>
            <person name="Kilaru S."/>
            <person name="Kodira C."/>
            <person name="Kues U."/>
            <person name="Kupfer D."/>
            <person name="Kwan H.S."/>
            <person name="Lomsadze A."/>
            <person name="Li W."/>
            <person name="Lilly W.W."/>
            <person name="Ma L.J."/>
            <person name="Mackey A.J."/>
            <person name="Manning G."/>
            <person name="Martin F."/>
            <person name="Muraguchi H."/>
            <person name="Natvig D.O."/>
            <person name="Palmerini H."/>
            <person name="Ramesh M.A."/>
            <person name="Rehmeyer C.J."/>
            <person name="Roe B.A."/>
            <person name="Shenoy N."/>
            <person name="Stanke M."/>
            <person name="Ter-Hovhannisyan V."/>
            <person name="Tunlid A."/>
            <person name="Velagapudi R."/>
            <person name="Vision T.J."/>
            <person name="Zeng Q."/>
            <person name="Zolan M.E."/>
            <person name="Pukkila P.J."/>
        </authorList>
    </citation>
    <scope>NUCLEOTIDE SEQUENCE [LARGE SCALE GENOMIC DNA]</scope>
    <source>
        <strain evidence="2">Okayama-7 / 130 / ATCC MYA-4618 / FGSC 9003</strain>
    </source>
</reference>
<proteinExistence type="predicted"/>
<dbReference type="OrthoDB" id="3067340at2759"/>
<keyword evidence="2" id="KW-1185">Reference proteome</keyword>
<evidence type="ECO:0000313" key="2">
    <source>
        <dbReference type="Proteomes" id="UP000001861"/>
    </source>
</evidence>
<dbReference type="HOGENOM" id="CLU_016778_0_0_1"/>
<name>D6RMT2_COPC7</name>
<dbReference type="AlphaFoldDB" id="D6RMT2"/>
<organism evidence="1 2">
    <name type="scientific">Coprinopsis cinerea (strain Okayama-7 / 130 / ATCC MYA-4618 / FGSC 9003)</name>
    <name type="common">Inky cap fungus</name>
    <name type="synonym">Hormographiella aspergillata</name>
    <dbReference type="NCBI Taxonomy" id="240176"/>
    <lineage>
        <taxon>Eukaryota</taxon>
        <taxon>Fungi</taxon>
        <taxon>Dikarya</taxon>
        <taxon>Basidiomycota</taxon>
        <taxon>Agaricomycotina</taxon>
        <taxon>Agaricomycetes</taxon>
        <taxon>Agaricomycetidae</taxon>
        <taxon>Agaricales</taxon>
        <taxon>Agaricineae</taxon>
        <taxon>Psathyrellaceae</taxon>
        <taxon>Coprinopsis</taxon>
    </lineage>
</organism>
<dbReference type="GeneID" id="9378574"/>
<gene>
    <name evidence="1" type="ORF">CC1G_14707</name>
</gene>
<dbReference type="eggNOG" id="ENOG502SVAK">
    <property type="taxonomic scope" value="Eukaryota"/>
</dbReference>
<dbReference type="VEuPathDB" id="FungiDB:CC1G_14707"/>
<dbReference type="Proteomes" id="UP000001861">
    <property type="component" value="Unassembled WGS sequence"/>
</dbReference>
<dbReference type="KEGG" id="cci:CC1G_14707"/>
<protein>
    <submittedName>
        <fullName evidence="1">Uncharacterized protein</fullName>
    </submittedName>
</protein>
<sequence length="570" mass="64492">MNVFYNQDLARLVLDSHIARASQEDGQPMLLADADPNSLSVVQFENPSTYRLTQRDDPESETYFKVIGVLCSKVLPPFQTTPKIRTLQHLRNLRQFVKVTGLGSTSFSLAGGAMESVVELFKQALGSDALVGTEEKLYEGDLALDFHARYFTDREVAPQEKHIPFDDLVDPQQILETLRGTRFIHGPDNRVEYCVKRVDPDGKTRYEPVDPASIKEGDIVEVTLAFMCVPIKENRYRFLPTLRAVTLLESRVRKESEAARDQGRFEVLKRIVEHAGIFDLLSLSGTSRKVRLLARNEVDRRVIELMELFSLNAHTTLLLLRDTKAYISGSAVLSIIDPGMFTPGDLDFYVPMAHAHKLWMFLWRRHHHGWHQLIGDRDFQRAGLPIPDPDDYCGIPGIATVWYFKHRDTGKVINVIITRTSSALPAIIRFHSTIVMNVITYFGVGEYYGYHAHARTKVSRPLGAIKGLQKGELKVAVGGKGNVNGQRAKSAIDDLQRYTFELAVGRGELQRRVLSLEAMIEDMASIIYGVRVSKKESAETGMERLERMMEARRGDVWMDMPETCYGDFSV</sequence>